<evidence type="ECO:0000313" key="2">
    <source>
        <dbReference type="Proteomes" id="UP001638806"/>
    </source>
</evidence>
<gene>
    <name evidence="1" type="ORF">ACCO45_004051</name>
</gene>
<accession>A0ACC4E4S6</accession>
<comment type="caution">
    <text evidence="1">The sequence shown here is derived from an EMBL/GenBank/DDBJ whole genome shotgun (WGS) entry which is preliminary data.</text>
</comment>
<protein>
    <submittedName>
        <fullName evidence="1">Uncharacterized protein</fullName>
    </submittedName>
</protein>
<sequence length="837" mass="91436">MDGQSSPFNGTSQRRRLVKKPPPSSSTAAAAAASSSSFHQHHQHHHHTHHHAYARSSSGFDAQSIDSQRSSQSLRRAPSAPPWSSNPSPVLQQGDFAGAGAAASSSSTTSPPFGIANSGSAYTASATPLAHRPNRLSDPHLRRLSQKASDDFIGAPFDGAAILSRIEATKISSPRSSFQRPPNAAPPPLLKAGTDSRLASPALRSSVSFSNMDPSIVEKVQGGRVPDSQVTSPKRYSDEGKDAKPGVLRKKSGFSAIVNSLVGSQKKPVISAPENPVHVTHVGYDSATGQFTGLPKEWQRLINESGIPEKERRENPQTMVDILQFYKETQERPPEDQILEKFHHAGTADMRGYATPPRTRPLPPCIPQTIWGLGIAGKDMMPNRPAPKPPRVHDQGLGHRHVSAPDDVSPGGFGQAKEAPMLPEEHRSRSNSRANGQSPYSPPTPQMTQAAQATAYQQQLMQQQQEQALAQAQAAMSGHVGRAPSKRQAPPQAVPSPHHAPQYARTPEHNGYPGSRRQPSPGGVPGARPRHRPRQSNGIDVVASLKRICNEGDPREIFRGFTKIGQGASGGVFTGYERGTNRLVAIKQMNLEQQPKKDLIINEILVMKDSSHPNIVNFIDSYLCGGELWVVMEFMEGGSLTDVVTFNIMTEGQIASVCRETLKGLQHLHSKGVIHRDIKSDNILLSNEGSIKLTDFGFCATINEAQNKRTTMVGTPYWMAPEVVTRKEYGRKVDIWSLGIMAIEMIEGEPPYLTESPLRALWLIATNGTPQIKNEQDLSPVFKDFLYFALKVDPEKRASAHDLLRHEFMKQCVDLGQLAPLVRAAREQRAQEKARKQ</sequence>
<dbReference type="EMBL" id="JBGNUJ010000003">
    <property type="protein sequence ID" value="KAL3962528.1"/>
    <property type="molecule type" value="Genomic_DNA"/>
</dbReference>
<dbReference type="Proteomes" id="UP001638806">
    <property type="component" value="Unassembled WGS sequence"/>
</dbReference>
<evidence type="ECO:0000313" key="1">
    <source>
        <dbReference type="EMBL" id="KAL3962528.1"/>
    </source>
</evidence>
<proteinExistence type="predicted"/>
<keyword evidence="2" id="KW-1185">Reference proteome</keyword>
<organism evidence="1 2">
    <name type="scientific">Purpureocillium lilacinum</name>
    <name type="common">Paecilomyces lilacinus</name>
    <dbReference type="NCBI Taxonomy" id="33203"/>
    <lineage>
        <taxon>Eukaryota</taxon>
        <taxon>Fungi</taxon>
        <taxon>Dikarya</taxon>
        <taxon>Ascomycota</taxon>
        <taxon>Pezizomycotina</taxon>
        <taxon>Sordariomycetes</taxon>
        <taxon>Hypocreomycetidae</taxon>
        <taxon>Hypocreales</taxon>
        <taxon>Ophiocordycipitaceae</taxon>
        <taxon>Purpureocillium</taxon>
    </lineage>
</organism>
<reference evidence="1" key="1">
    <citation type="submission" date="2024-12" db="EMBL/GenBank/DDBJ databases">
        <title>Comparative genomics and development of molecular markers within Purpureocillium lilacinum and among Purpureocillium species.</title>
        <authorList>
            <person name="Yeh Z.-Y."/>
            <person name="Ni N.-T."/>
            <person name="Lo P.-H."/>
            <person name="Mushyakhwo K."/>
            <person name="Lin C.-F."/>
            <person name="Nai Y.-S."/>
        </authorList>
    </citation>
    <scope>NUCLEOTIDE SEQUENCE</scope>
    <source>
        <strain evidence="1">NCHU-NPUST-175</strain>
    </source>
</reference>
<name>A0ACC4E4S6_PURLI</name>